<dbReference type="InterPro" id="IPR036188">
    <property type="entry name" value="FAD/NAD-bd_sf"/>
</dbReference>
<dbReference type="Gene3D" id="3.50.50.60">
    <property type="entry name" value="FAD/NAD(P)-binding domain"/>
    <property type="match status" value="1"/>
</dbReference>
<dbReference type="Proteomes" id="UP000054359">
    <property type="component" value="Unassembled WGS sequence"/>
</dbReference>
<evidence type="ECO:0000256" key="1">
    <source>
        <dbReference type="ARBA" id="ARBA00001974"/>
    </source>
</evidence>
<name>A0A087UGJ2_STEMI</name>
<accession>A0A087UGJ2</accession>
<dbReference type="PANTHER" id="PTHR11552:SF147">
    <property type="entry name" value="CHOLINE DEHYDROGENASE, MITOCHONDRIAL"/>
    <property type="match status" value="1"/>
</dbReference>
<dbReference type="SUPFAM" id="SSF51905">
    <property type="entry name" value="FAD/NAD(P)-binding domain"/>
    <property type="match status" value="1"/>
</dbReference>
<comment type="similarity">
    <text evidence="2">Belongs to the GMC oxidoreductase family.</text>
</comment>
<evidence type="ECO:0000313" key="7">
    <source>
        <dbReference type="Proteomes" id="UP000054359"/>
    </source>
</evidence>
<dbReference type="Pfam" id="PF00732">
    <property type="entry name" value="GMC_oxred_N"/>
    <property type="match status" value="1"/>
</dbReference>
<comment type="cofactor">
    <cofactor evidence="1">
        <name>FAD</name>
        <dbReference type="ChEBI" id="CHEBI:57692"/>
    </cofactor>
</comment>
<reference evidence="6 7" key="1">
    <citation type="submission" date="2013-11" db="EMBL/GenBank/DDBJ databases">
        <title>Genome sequencing of Stegodyphus mimosarum.</title>
        <authorList>
            <person name="Bechsgaard J."/>
        </authorList>
    </citation>
    <scope>NUCLEOTIDE SEQUENCE [LARGE SCALE GENOMIC DNA]</scope>
</reference>
<evidence type="ECO:0000259" key="5">
    <source>
        <dbReference type="Pfam" id="PF00732"/>
    </source>
</evidence>
<evidence type="ECO:0000256" key="4">
    <source>
        <dbReference type="ARBA" id="ARBA00022827"/>
    </source>
</evidence>
<feature type="non-terminal residue" evidence="6">
    <location>
        <position position="103"/>
    </location>
</feature>
<dbReference type="Gene3D" id="3.30.560.10">
    <property type="entry name" value="Glucose Oxidase, domain 3"/>
    <property type="match status" value="1"/>
</dbReference>
<keyword evidence="4" id="KW-0274">FAD</keyword>
<dbReference type="InterPro" id="IPR012132">
    <property type="entry name" value="GMC_OxRdtase"/>
</dbReference>
<proteinExistence type="inferred from homology"/>
<dbReference type="STRING" id="407821.A0A087UGJ2"/>
<dbReference type="PANTHER" id="PTHR11552">
    <property type="entry name" value="GLUCOSE-METHANOL-CHOLINE GMC OXIDOREDUCTASE"/>
    <property type="match status" value="1"/>
</dbReference>
<evidence type="ECO:0000256" key="3">
    <source>
        <dbReference type="ARBA" id="ARBA00022630"/>
    </source>
</evidence>
<dbReference type="GO" id="GO:0050660">
    <property type="term" value="F:flavin adenine dinucleotide binding"/>
    <property type="evidence" value="ECO:0007669"/>
    <property type="project" value="InterPro"/>
</dbReference>
<keyword evidence="3" id="KW-0285">Flavoprotein</keyword>
<gene>
    <name evidence="6" type="ORF">X975_16115</name>
</gene>
<organism evidence="6 7">
    <name type="scientific">Stegodyphus mimosarum</name>
    <name type="common">African social velvet spider</name>
    <dbReference type="NCBI Taxonomy" id="407821"/>
    <lineage>
        <taxon>Eukaryota</taxon>
        <taxon>Metazoa</taxon>
        <taxon>Ecdysozoa</taxon>
        <taxon>Arthropoda</taxon>
        <taxon>Chelicerata</taxon>
        <taxon>Arachnida</taxon>
        <taxon>Araneae</taxon>
        <taxon>Araneomorphae</taxon>
        <taxon>Entelegynae</taxon>
        <taxon>Eresoidea</taxon>
        <taxon>Eresidae</taxon>
        <taxon>Stegodyphus</taxon>
    </lineage>
</organism>
<dbReference type="AlphaFoldDB" id="A0A087UGJ2"/>
<feature type="domain" description="Glucose-methanol-choline oxidoreductase N-terminal" evidence="5">
    <location>
        <begin position="3"/>
        <end position="53"/>
    </location>
</feature>
<sequence length="103" mass="12299">MLNVRGNKKDFDNWAAQGARGWSYDEVLPYFKKLEDNANPEYVRNGIWPTFFHHVQVTLQVYWHTYIYFIIISDIGLGRDFTFEVFRTVPNLGLEDKFNIPHR</sequence>
<dbReference type="GO" id="GO:0016614">
    <property type="term" value="F:oxidoreductase activity, acting on CH-OH group of donors"/>
    <property type="evidence" value="ECO:0007669"/>
    <property type="project" value="InterPro"/>
</dbReference>
<protein>
    <submittedName>
        <fullName evidence="6">Glucose dehydrogenase [acceptor]</fullName>
    </submittedName>
</protein>
<keyword evidence="7" id="KW-1185">Reference proteome</keyword>
<evidence type="ECO:0000256" key="2">
    <source>
        <dbReference type="ARBA" id="ARBA00010790"/>
    </source>
</evidence>
<dbReference type="InterPro" id="IPR000172">
    <property type="entry name" value="GMC_OxRdtase_N"/>
</dbReference>
<dbReference type="EMBL" id="KK119710">
    <property type="protein sequence ID" value="KFM76481.1"/>
    <property type="molecule type" value="Genomic_DNA"/>
</dbReference>
<evidence type="ECO:0000313" key="6">
    <source>
        <dbReference type="EMBL" id="KFM76481.1"/>
    </source>
</evidence>
<dbReference type="OrthoDB" id="6434042at2759"/>